<proteinExistence type="inferred from homology"/>
<comment type="similarity">
    <text evidence="2">Belongs to the complex I subunit 4L family.</text>
</comment>
<evidence type="ECO:0000256" key="1">
    <source>
        <dbReference type="ARBA" id="ARBA00004141"/>
    </source>
</evidence>
<evidence type="ECO:0000256" key="5">
    <source>
        <dbReference type="ARBA" id="ARBA00022967"/>
    </source>
</evidence>
<keyword evidence="7" id="KW-0520">NAD</keyword>
<evidence type="ECO:0000256" key="3">
    <source>
        <dbReference type="ARBA" id="ARBA00022448"/>
    </source>
</evidence>
<dbReference type="GO" id="GO:0042773">
    <property type="term" value="P:ATP synthesis coupled electron transport"/>
    <property type="evidence" value="ECO:0007669"/>
    <property type="project" value="InterPro"/>
</dbReference>
<evidence type="ECO:0000256" key="7">
    <source>
        <dbReference type="ARBA" id="ARBA00023027"/>
    </source>
</evidence>
<keyword evidence="6 9" id="KW-1133">Transmembrane helix</keyword>
<dbReference type="GO" id="GO:0016651">
    <property type="term" value="F:oxidoreductase activity, acting on NAD(P)H"/>
    <property type="evidence" value="ECO:0007669"/>
    <property type="project" value="InterPro"/>
</dbReference>
<feature type="transmembrane region" description="Helical" evidence="9">
    <location>
        <begin position="32"/>
        <end position="53"/>
    </location>
</feature>
<keyword evidence="3" id="KW-0813">Transport</keyword>
<dbReference type="AlphaFoldDB" id="A0A382I4Q9"/>
<evidence type="ECO:0000256" key="2">
    <source>
        <dbReference type="ARBA" id="ARBA00010519"/>
    </source>
</evidence>
<reference evidence="10" key="1">
    <citation type="submission" date="2018-05" db="EMBL/GenBank/DDBJ databases">
        <authorList>
            <person name="Lanie J.A."/>
            <person name="Ng W.-L."/>
            <person name="Kazmierczak K.M."/>
            <person name="Andrzejewski T.M."/>
            <person name="Davidsen T.M."/>
            <person name="Wayne K.J."/>
            <person name="Tettelin H."/>
            <person name="Glass J.I."/>
            <person name="Rusch D."/>
            <person name="Podicherti R."/>
            <person name="Tsui H.-C.T."/>
            <person name="Winkler M.E."/>
        </authorList>
    </citation>
    <scope>NUCLEOTIDE SEQUENCE</scope>
</reference>
<name>A0A382I4Q9_9ZZZZ</name>
<evidence type="ECO:0000256" key="8">
    <source>
        <dbReference type="ARBA" id="ARBA00023136"/>
    </source>
</evidence>
<evidence type="ECO:0000313" key="10">
    <source>
        <dbReference type="EMBL" id="SVB94528.1"/>
    </source>
</evidence>
<dbReference type="PANTHER" id="PTHR11434">
    <property type="entry name" value="NADH-UBIQUINONE OXIDOREDUCTASE SUBUNIT ND4L"/>
    <property type="match status" value="1"/>
</dbReference>
<protein>
    <submittedName>
        <fullName evidence="10">Uncharacterized protein</fullName>
    </submittedName>
</protein>
<evidence type="ECO:0000256" key="9">
    <source>
        <dbReference type="SAM" id="Phobius"/>
    </source>
</evidence>
<dbReference type="InterPro" id="IPR039428">
    <property type="entry name" value="NUOK/Mnh_C1-like"/>
</dbReference>
<keyword evidence="8 9" id="KW-0472">Membrane</keyword>
<keyword evidence="4 9" id="KW-0812">Transmembrane</keyword>
<evidence type="ECO:0000256" key="4">
    <source>
        <dbReference type="ARBA" id="ARBA00022692"/>
    </source>
</evidence>
<dbReference type="EMBL" id="UINC01065163">
    <property type="protein sequence ID" value="SVB94528.1"/>
    <property type="molecule type" value="Genomic_DNA"/>
</dbReference>
<keyword evidence="5" id="KW-1278">Translocase</keyword>
<dbReference type="GO" id="GO:0030964">
    <property type="term" value="C:NADH dehydrogenase complex"/>
    <property type="evidence" value="ECO:0007669"/>
    <property type="project" value="TreeGrafter"/>
</dbReference>
<gene>
    <name evidence="10" type="ORF">METZ01_LOCUS247382</name>
</gene>
<dbReference type="Pfam" id="PF00420">
    <property type="entry name" value="Oxidored_q2"/>
    <property type="match status" value="1"/>
</dbReference>
<sequence>MFMCVELMLNAVNLTFVSLGDDLGDLGGQVSVFFVLVVAAAEVVVGLGIIVAIMRRRAGATADDLSVLRG</sequence>
<dbReference type="NCBIfam" id="NF004320">
    <property type="entry name" value="PRK05715.1-2"/>
    <property type="match status" value="1"/>
</dbReference>
<evidence type="ECO:0000256" key="6">
    <source>
        <dbReference type="ARBA" id="ARBA00022989"/>
    </source>
</evidence>
<accession>A0A382I4Q9</accession>
<dbReference type="Gene3D" id="1.10.287.3510">
    <property type="match status" value="1"/>
</dbReference>
<organism evidence="10">
    <name type="scientific">marine metagenome</name>
    <dbReference type="NCBI Taxonomy" id="408172"/>
    <lineage>
        <taxon>unclassified sequences</taxon>
        <taxon>metagenomes</taxon>
        <taxon>ecological metagenomes</taxon>
    </lineage>
</organism>
<dbReference type="PANTHER" id="PTHR11434:SF21">
    <property type="entry name" value="NADH DEHYDROGENASE SUBUNIT 4L-RELATED"/>
    <property type="match status" value="1"/>
</dbReference>
<comment type="subcellular location">
    <subcellularLocation>
        <location evidence="1">Membrane</location>
        <topology evidence="1">Multi-pass membrane protein</topology>
    </subcellularLocation>
</comment>
<dbReference type="InterPro" id="IPR001133">
    <property type="entry name" value="NADH_UbQ_OxRdtase_chain4L/K"/>
</dbReference>